<dbReference type="GO" id="GO:0005634">
    <property type="term" value="C:nucleus"/>
    <property type="evidence" value="ECO:0007669"/>
    <property type="project" value="TreeGrafter"/>
</dbReference>
<dbReference type="InterPro" id="IPR024119">
    <property type="entry name" value="TF_DEAF-1"/>
</dbReference>
<keyword evidence="3" id="KW-0862">Zinc</keyword>
<dbReference type="EMBL" id="BLLK01000069">
    <property type="protein sequence ID" value="GFH59690.1"/>
    <property type="molecule type" value="Genomic_DNA"/>
</dbReference>
<evidence type="ECO:0000313" key="7">
    <source>
        <dbReference type="Proteomes" id="UP001054902"/>
    </source>
</evidence>
<comment type="caution">
    <text evidence="6">The sequence shown here is derived from an EMBL/GenBank/DDBJ whole genome shotgun (WGS) entry which is preliminary data.</text>
</comment>
<dbReference type="GO" id="GO:0008270">
    <property type="term" value="F:zinc ion binding"/>
    <property type="evidence" value="ECO:0007669"/>
    <property type="project" value="UniProtKB-KW"/>
</dbReference>
<dbReference type="GO" id="GO:0000981">
    <property type="term" value="F:DNA-binding transcription factor activity, RNA polymerase II-specific"/>
    <property type="evidence" value="ECO:0007669"/>
    <property type="project" value="TreeGrafter"/>
</dbReference>
<feature type="domain" description="MYND-type" evidence="5">
    <location>
        <begin position="291"/>
        <end position="329"/>
    </location>
</feature>
<accession>A0AAD3HDK2</accession>
<dbReference type="PROSITE" id="PS50865">
    <property type="entry name" value="ZF_MYND_2"/>
    <property type="match status" value="1"/>
</dbReference>
<gene>
    <name evidence="6" type="ORF">CTEN210_16166</name>
</gene>
<keyword evidence="1" id="KW-0479">Metal-binding</keyword>
<evidence type="ECO:0000313" key="6">
    <source>
        <dbReference type="EMBL" id="GFH59690.1"/>
    </source>
</evidence>
<name>A0AAD3HDK2_9STRA</name>
<dbReference type="PANTHER" id="PTHR10237:SF14">
    <property type="entry name" value="MYND-TYPE DOMAIN-CONTAINING PROTEIN"/>
    <property type="match status" value="1"/>
</dbReference>
<protein>
    <recommendedName>
        <fullName evidence="5">MYND-type domain-containing protein</fullName>
    </recommendedName>
</protein>
<dbReference type="Proteomes" id="UP001054902">
    <property type="component" value="Unassembled WGS sequence"/>
</dbReference>
<dbReference type="SUPFAM" id="SSF144232">
    <property type="entry name" value="HIT/MYND zinc finger-like"/>
    <property type="match status" value="1"/>
</dbReference>
<organism evidence="6 7">
    <name type="scientific">Chaetoceros tenuissimus</name>
    <dbReference type="NCBI Taxonomy" id="426638"/>
    <lineage>
        <taxon>Eukaryota</taxon>
        <taxon>Sar</taxon>
        <taxon>Stramenopiles</taxon>
        <taxon>Ochrophyta</taxon>
        <taxon>Bacillariophyta</taxon>
        <taxon>Coscinodiscophyceae</taxon>
        <taxon>Chaetocerotophycidae</taxon>
        <taxon>Chaetocerotales</taxon>
        <taxon>Chaetocerotaceae</taxon>
        <taxon>Chaetoceros</taxon>
    </lineage>
</organism>
<evidence type="ECO:0000256" key="3">
    <source>
        <dbReference type="ARBA" id="ARBA00022833"/>
    </source>
</evidence>
<evidence type="ECO:0000256" key="2">
    <source>
        <dbReference type="ARBA" id="ARBA00022771"/>
    </source>
</evidence>
<keyword evidence="2 4" id="KW-0863">Zinc-finger</keyword>
<dbReference type="PROSITE" id="PS01360">
    <property type="entry name" value="ZF_MYND_1"/>
    <property type="match status" value="1"/>
</dbReference>
<dbReference type="Pfam" id="PF01753">
    <property type="entry name" value="zf-MYND"/>
    <property type="match status" value="1"/>
</dbReference>
<evidence type="ECO:0000259" key="5">
    <source>
        <dbReference type="PROSITE" id="PS50865"/>
    </source>
</evidence>
<dbReference type="PANTHER" id="PTHR10237">
    <property type="entry name" value="DEFORMED EPIDERMAL AUTOREGULATORY FACTOR 1 HOMOLOG SUPPRESSIN"/>
    <property type="match status" value="1"/>
</dbReference>
<sequence length="519" mass="59274">MERYMCTLTDGRTVDLNTPHGADAYLTQPNFPPFSKTLKAVKKMAKKKINGEVKRHLNGNINMFGALFANASESIVEQTSYEELAAWISFMQWVLEIRTQYNRAGTWRDEDFDERIFVNLGCTFRHYPFVEIIYEEKLLQTMAEFMSAQPRLPCDGIAESYCSAFTNLLACLQNHEDGWCVEKIQKLFTKMESCGALIHYLNCCTCPPTWNHNMVNMSRVKILESLQQCTDLLRKRFIRGTPCGDMLEGIIQGTEGHPRNKHAQIQSTLRNIYEVATSISDGVVKQAKNSCRYCNKTGDDFQRCGRCKTAFYCSRECQTKDWKVHKKSCTPMDKSMSKAKKTGNALVQSFLRKHARDVVRAMSAKMEETGLERKDLVLELNFKADDGNTGALPPSLQDPPYFKIGITKRYYEGDRPEEPSFLACDKGTAHYEENIHGFLASIRGMHDKTTNEHLLICVMYPTNPSVLKMDYSSIQMMALEATREMEPAAILNFWEQANQGDKSLQDVMALFENQFGMKL</sequence>
<dbReference type="AlphaFoldDB" id="A0AAD3HDK2"/>
<evidence type="ECO:0000256" key="1">
    <source>
        <dbReference type="ARBA" id="ARBA00022723"/>
    </source>
</evidence>
<dbReference type="Gene3D" id="6.10.140.2220">
    <property type="match status" value="1"/>
</dbReference>
<reference evidence="6 7" key="1">
    <citation type="journal article" date="2021" name="Sci. Rep.">
        <title>The genome of the diatom Chaetoceros tenuissimus carries an ancient integrated fragment of an extant virus.</title>
        <authorList>
            <person name="Hongo Y."/>
            <person name="Kimura K."/>
            <person name="Takaki Y."/>
            <person name="Yoshida Y."/>
            <person name="Baba S."/>
            <person name="Kobayashi G."/>
            <person name="Nagasaki K."/>
            <person name="Hano T."/>
            <person name="Tomaru Y."/>
        </authorList>
    </citation>
    <scope>NUCLEOTIDE SEQUENCE [LARGE SCALE GENOMIC DNA]</scope>
    <source>
        <strain evidence="6 7">NIES-3715</strain>
    </source>
</reference>
<proteinExistence type="predicted"/>
<evidence type="ECO:0000256" key="4">
    <source>
        <dbReference type="PROSITE-ProRule" id="PRU00134"/>
    </source>
</evidence>
<dbReference type="InterPro" id="IPR002893">
    <property type="entry name" value="Znf_MYND"/>
</dbReference>
<keyword evidence="7" id="KW-1185">Reference proteome</keyword>